<evidence type="ECO:0000313" key="2">
    <source>
        <dbReference type="EMBL" id="ADH03149.1"/>
    </source>
</evidence>
<evidence type="ECO:0000313" key="3">
    <source>
        <dbReference type="Proteomes" id="UP000005445"/>
    </source>
</evidence>
<dbReference type="Pfam" id="PF05876">
    <property type="entry name" value="GpA_ATPase"/>
    <property type="match status" value="1"/>
</dbReference>
<dbReference type="Gene3D" id="3.40.50.300">
    <property type="entry name" value="P-loop containing nucleotide triphosphate hydrolases"/>
    <property type="match status" value="1"/>
</dbReference>
<feature type="domain" description="Phage terminase large subunit GpA ATPase" evidence="1">
    <location>
        <begin position="82"/>
        <end position="282"/>
    </location>
</feature>
<dbReference type="InterPro" id="IPR027417">
    <property type="entry name" value="P-loop_NTPase"/>
</dbReference>
<organism evidence="2 3">
    <name type="scientific">Bacillus phage W.Ph</name>
    <dbReference type="NCBI Taxonomy" id="764595"/>
    <lineage>
        <taxon>Viruses</taxon>
        <taxon>Duplodnaviria</taxon>
        <taxon>Heunggongvirae</taxon>
        <taxon>Uroviricota</taxon>
        <taxon>Caudoviricetes</taxon>
        <taxon>Herelleviridae</taxon>
        <taxon>Bastillevirinae</taxon>
        <taxon>Wphvirus</taxon>
        <taxon>Wphvirus WPh</taxon>
    </lineage>
</organism>
<dbReference type="InterPro" id="IPR046453">
    <property type="entry name" value="GpA_ATPase"/>
</dbReference>
<evidence type="ECO:0000259" key="1">
    <source>
        <dbReference type="Pfam" id="PF05876"/>
    </source>
</evidence>
<dbReference type="EMBL" id="HM144387">
    <property type="protein sequence ID" value="ADH03149.1"/>
    <property type="molecule type" value="Genomic_DNA"/>
</dbReference>
<protein>
    <submittedName>
        <fullName evidence="2">Gp3</fullName>
    </submittedName>
</protein>
<proteinExistence type="predicted"/>
<dbReference type="OrthoDB" id="1420at10239"/>
<sequence length="599" mass="68549">MNNISAEMIQRVAKQTFGRTNLTKEELAYILTSINCSSYLLKHHSVKGHPITFNVSGRDSVRAGGHRPWQVQIINDKHPDKAIIKSRQLGLSEVGTGEMIHFADTHSWAGVKCMYTFPTNKQLNGFVSTRINPLLAKGYYGSITDPYVDSLEKKKIRNSFILFRSSSKASAVEGVDIDFLSMDEYDRVGSSALQSATESMSSSNFKILRRWSTPTIPNYGIHKLYEESDQHVYMHKCDSCGYTQELDYEKNIECLNPDGVDILAKTVRDGTYRYICQKCKKPLDRWYNGIWVSKMPNRVHPTQGIRGYMITQLSAVWISADMLKRKELAAESKQHFYNYVLGFPYQDVALAVQPDDVYKNSREHLPKALMNRGDYRFISVGIDWGNFHWVTIRGFKDNGQIDLIRNFAVERARGVANIEADLHRIINEITPYQPDIICADIGDSGNYVDKLIQHFGEGVAYGVKVNPNPRSTGQIVPVWAENRNMVTVDKLTQNKKHIADMKMGRLGFPMENSIEKKMYLEHWQNVVIRDEEDEKTKQIYQIIMDKGPDHYAQSSVYSMVGMEHVLEPYIKKTFENAFDYTAVDVMSSSDKPDIFEKGW</sequence>
<reference evidence="2 3" key="1">
    <citation type="submission" date="2013-01" db="EMBL/GenBank/DDBJ databases">
        <title>Large myovirus of Bacillus.</title>
        <authorList>
            <person name="Klumpp J."/>
            <person name="Beyer W."/>
            <person name="Loessner M.J."/>
        </authorList>
    </citation>
    <scope>NUCLEOTIDE SEQUENCE [LARGE SCALE GENOMIC DNA]</scope>
</reference>
<dbReference type="RefSeq" id="YP_004957018.1">
    <property type="nucleotide sequence ID" value="NC_016563.1"/>
</dbReference>
<name>G9B1A4_9CAUD</name>
<dbReference type="GO" id="GO:0016887">
    <property type="term" value="F:ATP hydrolysis activity"/>
    <property type="evidence" value="ECO:0007669"/>
    <property type="project" value="InterPro"/>
</dbReference>
<dbReference type="Proteomes" id="UP000005445">
    <property type="component" value="Segment"/>
</dbReference>
<keyword evidence="3" id="KW-1185">Reference proteome</keyword>
<accession>G9B1A4</accession>
<dbReference type="KEGG" id="vg:11536666"/>
<dbReference type="GeneID" id="11536666"/>